<evidence type="ECO:0000313" key="2">
    <source>
        <dbReference type="EMBL" id="ARQ08407.1"/>
    </source>
</evidence>
<dbReference type="AlphaFoldDB" id="A0AAN1BCK4"/>
<proteinExistence type="predicted"/>
<keyword evidence="1" id="KW-0472">Membrane</keyword>
<reference evidence="2 3" key="1">
    <citation type="submission" date="2017-04" db="EMBL/GenBank/DDBJ databases">
        <title>Complete genome sequences of Rhizobium genomic linages associated to common bean (phaseolus vulgaris).</title>
        <authorList>
            <person name="Santamaria R.I."/>
            <person name="Bustos P."/>
            <person name="Perez-Carrascal O."/>
            <person name="Martinez-Flores I."/>
            <person name="Juarez S."/>
            <person name="Lozano L."/>
            <person name="Miranda F."/>
            <person name="Vinuesa P."/>
            <person name="Martinez-Romero E."/>
            <person name="Cevallos M.A."/>
            <person name="Romero D."/>
            <person name="Davila G."/>
            <person name="Gonzalez V."/>
        </authorList>
    </citation>
    <scope>NUCLEOTIDE SEQUENCE [LARGE SCALE GENOMIC DNA]</scope>
    <source>
        <strain evidence="2 3">NXC12</strain>
    </source>
</reference>
<dbReference type="Proteomes" id="UP000194159">
    <property type="component" value="Chromosome"/>
</dbReference>
<keyword evidence="1" id="KW-0812">Transmembrane</keyword>
<accession>A0AAN1BCK4</accession>
<protein>
    <recommendedName>
        <fullName evidence="4">Transmembrane protein</fullName>
    </recommendedName>
</protein>
<evidence type="ECO:0000313" key="3">
    <source>
        <dbReference type="Proteomes" id="UP000194159"/>
    </source>
</evidence>
<evidence type="ECO:0000256" key="1">
    <source>
        <dbReference type="SAM" id="Phobius"/>
    </source>
</evidence>
<gene>
    <name evidence="2" type="ORF">NXC12_CH00311</name>
</gene>
<sequence length="113" mass="11909">MFSCRLDRAALHKRRSGNFVELTPNLAGTFIAICHSTDYQTPRLPTDSTSAKACGNHCERHYSMGKSIALLFACAALIIMAGSFVAPGSVAAIKGDCSPAYGVDPCSTASISH</sequence>
<keyword evidence="1" id="KW-1133">Transmembrane helix</keyword>
<name>A0AAN1BCK4_RHIET</name>
<organism evidence="2 3">
    <name type="scientific">Rhizobium etli</name>
    <dbReference type="NCBI Taxonomy" id="29449"/>
    <lineage>
        <taxon>Bacteria</taxon>
        <taxon>Pseudomonadati</taxon>
        <taxon>Pseudomonadota</taxon>
        <taxon>Alphaproteobacteria</taxon>
        <taxon>Hyphomicrobiales</taxon>
        <taxon>Rhizobiaceae</taxon>
        <taxon>Rhizobium/Agrobacterium group</taxon>
        <taxon>Rhizobium</taxon>
    </lineage>
</organism>
<evidence type="ECO:0008006" key="4">
    <source>
        <dbReference type="Google" id="ProtNLM"/>
    </source>
</evidence>
<feature type="transmembrane region" description="Helical" evidence="1">
    <location>
        <begin position="68"/>
        <end position="86"/>
    </location>
</feature>
<dbReference type="EMBL" id="CP020906">
    <property type="protein sequence ID" value="ARQ08407.1"/>
    <property type="molecule type" value="Genomic_DNA"/>
</dbReference>